<dbReference type="Proteomes" id="UP000015102">
    <property type="component" value="Unassembled WGS sequence"/>
</dbReference>
<dbReference type="EMBL" id="CAQQ02027137">
    <property type="status" value="NOT_ANNOTATED_CDS"/>
    <property type="molecule type" value="Genomic_DNA"/>
</dbReference>
<reference evidence="2" key="1">
    <citation type="submission" date="2013-02" db="EMBL/GenBank/DDBJ databases">
        <authorList>
            <person name="Hughes D."/>
        </authorList>
    </citation>
    <scope>NUCLEOTIDE SEQUENCE</scope>
    <source>
        <strain>Durham</strain>
        <strain evidence="2">NC isolate 2 -- Noor lab</strain>
    </source>
</reference>
<dbReference type="EnsemblMetazoa" id="MESCA003738-RA">
    <property type="protein sequence ID" value="MESCA003738-PA"/>
    <property type="gene ID" value="MESCA003738"/>
</dbReference>
<evidence type="ECO:0000313" key="1">
    <source>
        <dbReference type="EnsemblMetazoa" id="MESCA003738-PA"/>
    </source>
</evidence>
<reference evidence="1" key="2">
    <citation type="submission" date="2015-06" db="UniProtKB">
        <authorList>
            <consortium name="EnsemblMetazoa"/>
        </authorList>
    </citation>
    <scope>IDENTIFICATION</scope>
</reference>
<keyword evidence="2" id="KW-1185">Reference proteome</keyword>
<evidence type="ECO:0000313" key="2">
    <source>
        <dbReference type="Proteomes" id="UP000015102"/>
    </source>
</evidence>
<dbReference type="AlphaFoldDB" id="T1GJT4"/>
<organism evidence="1 2">
    <name type="scientific">Megaselia scalaris</name>
    <name type="common">Humpbacked fly</name>
    <name type="synonym">Phora scalaris</name>
    <dbReference type="NCBI Taxonomy" id="36166"/>
    <lineage>
        <taxon>Eukaryota</taxon>
        <taxon>Metazoa</taxon>
        <taxon>Ecdysozoa</taxon>
        <taxon>Arthropoda</taxon>
        <taxon>Hexapoda</taxon>
        <taxon>Insecta</taxon>
        <taxon>Pterygota</taxon>
        <taxon>Neoptera</taxon>
        <taxon>Endopterygota</taxon>
        <taxon>Diptera</taxon>
        <taxon>Brachycera</taxon>
        <taxon>Muscomorpha</taxon>
        <taxon>Platypezoidea</taxon>
        <taxon>Phoridae</taxon>
        <taxon>Megaseliini</taxon>
        <taxon>Megaselia</taxon>
    </lineage>
</organism>
<dbReference type="HOGENOM" id="CLU_1512340_0_0_1"/>
<sequence>MDDTFAENKNFLIIRYLLEKAELSPKEYLHLFEFNNITDDQMFTFSIEDVNNLFEPYGLTPTAKFYHSLIMWKNMSTKSTPARKMSSKTAEGFRKYRHVKNSIDIESIMDHDMIGRKALMYCRKNYKLEESHRSDIINLIVKHLLEQKIEMEKCDFFDLTEEILKVFKTSNPEEAVVY</sequence>
<accession>T1GJT4</accession>
<proteinExistence type="predicted"/>
<name>T1GJT4_MEGSC</name>
<protein>
    <submittedName>
        <fullName evidence="1">Uncharacterized protein</fullName>
    </submittedName>
</protein>